<feature type="domain" description="POTRA" evidence="10">
    <location>
        <begin position="266"/>
        <end position="344"/>
    </location>
</feature>
<evidence type="ECO:0000259" key="10">
    <source>
        <dbReference type="PROSITE" id="PS51779"/>
    </source>
</evidence>
<keyword evidence="12" id="KW-1185">Reference proteome</keyword>
<dbReference type="OrthoDB" id="9803054at2"/>
<keyword evidence="6 8" id="KW-0472">Membrane</keyword>
<dbReference type="EMBL" id="FOEG01000001">
    <property type="protein sequence ID" value="SEO54410.1"/>
    <property type="molecule type" value="Genomic_DNA"/>
</dbReference>
<keyword evidence="4 8" id="KW-0732">Signal</keyword>
<evidence type="ECO:0000256" key="1">
    <source>
        <dbReference type="ARBA" id="ARBA00004370"/>
    </source>
</evidence>
<dbReference type="Pfam" id="PF01103">
    <property type="entry name" value="Omp85"/>
    <property type="match status" value="1"/>
</dbReference>
<reference evidence="11 12" key="1">
    <citation type="submission" date="2016-10" db="EMBL/GenBank/DDBJ databases">
        <authorList>
            <person name="de Groot N.N."/>
        </authorList>
    </citation>
    <scope>NUCLEOTIDE SEQUENCE [LARGE SCALE GENOMIC DNA]</scope>
    <source>
        <strain evidence="11 12">CGMCC 1.6291</strain>
    </source>
</reference>
<accession>A0A1H8QJJ4</accession>
<dbReference type="InterPro" id="IPR010827">
    <property type="entry name" value="BamA/TamA_POTRA"/>
</dbReference>
<sequence length="759" mass="85519" precursor="true">MRKLVVALTLCVAVVAPVQAFEAFTVEDIRVEGLRRIAPGTVFNYLPITTNDEVDRQLAADAVRALYDTGFFQDVELERDGNALVVNVVERPSVADIEISGNSAIPTDALKQAMSDSGLAEGETYNRALLEGIERELRRQYFGQGRYDVEIETTVSPLPRNRVAIRIDIDEGQTARIRDVHFVGNDAFSDRELDGVFSLGRKPWYLPFSRRDRYSREALSGDLENLRSHYMNRGYADFSINSSQVSMTPDRSGIYVTINMDEGEEYRLGDVRVIGDTVVEPEELEELIELETGDLFSQERITGGANRIRERLGQEGYAFANVNPVPDINRDEQTVDLTFYVDSGSRAYVRRINISGNYRTDDEVIRREMRQMEGGWLSSENIDLSRRRLNQLGFFQNVEIETPQVPGESDQVDVNVDVTEGLSGSLQAGIGYGSGQGMLLNFSVAQDNVLGTGDRMQLALNNSRVSSLYQLSYTDRYYNVDGVTRYFNASLRETDARRARLSDYGVRAGNLDIGFGIPLNEEDQVRIDVGYEDLRLNLGSQATDDQRDFVDEFGDQYENFKTEVSWIRNTYDRRIFPTSGARQSLGIEASLPQSDLQYYKANYSHRRYFSLAEDWSLSLQGRLGYGEGYGDTSRLPFFENFFTGGINSVRGYRASSLGLRGEDDRPTGGNFRAVANAELYFPVPFIDSPAVRFSTFVDGGQVYNTREQDIDFDDMRYSAGVAFTWMSPLGALTMSLAEPLNDEPGDDLDRFQFSLGQFF</sequence>
<dbReference type="NCBIfam" id="TIGR03303">
    <property type="entry name" value="OM_YaeT"/>
    <property type="match status" value="1"/>
</dbReference>
<dbReference type="Gene3D" id="3.10.20.310">
    <property type="entry name" value="membrane protein fhac"/>
    <property type="match status" value="5"/>
</dbReference>
<dbReference type="Proteomes" id="UP000199657">
    <property type="component" value="Unassembled WGS sequence"/>
</dbReference>
<dbReference type="GO" id="GO:0043165">
    <property type="term" value="P:Gram-negative-bacterium-type cell outer membrane assembly"/>
    <property type="evidence" value="ECO:0007669"/>
    <property type="project" value="UniProtKB-UniRule"/>
</dbReference>
<name>A0A1H8QJJ4_9GAMM</name>
<dbReference type="AlphaFoldDB" id="A0A1H8QJJ4"/>
<dbReference type="Pfam" id="PF07244">
    <property type="entry name" value="POTRA"/>
    <property type="match status" value="5"/>
</dbReference>
<dbReference type="GO" id="GO:0051205">
    <property type="term" value="P:protein insertion into membrane"/>
    <property type="evidence" value="ECO:0007669"/>
    <property type="project" value="UniProtKB-UniRule"/>
</dbReference>
<dbReference type="InterPro" id="IPR000184">
    <property type="entry name" value="Bac_surfAg_D15"/>
</dbReference>
<proteinExistence type="inferred from homology"/>
<evidence type="ECO:0000256" key="4">
    <source>
        <dbReference type="ARBA" id="ARBA00022729"/>
    </source>
</evidence>
<organism evidence="11 12">
    <name type="scientific">Aquisalimonas asiatica</name>
    <dbReference type="NCBI Taxonomy" id="406100"/>
    <lineage>
        <taxon>Bacteria</taxon>
        <taxon>Pseudomonadati</taxon>
        <taxon>Pseudomonadota</taxon>
        <taxon>Gammaproteobacteria</taxon>
        <taxon>Chromatiales</taxon>
        <taxon>Ectothiorhodospiraceae</taxon>
        <taxon>Aquisalimonas</taxon>
    </lineage>
</organism>
<dbReference type="RefSeq" id="WP_091639813.1">
    <property type="nucleotide sequence ID" value="NZ_FOEG01000001.1"/>
</dbReference>
<evidence type="ECO:0000256" key="8">
    <source>
        <dbReference type="HAMAP-Rule" id="MF_01430"/>
    </source>
</evidence>
<evidence type="ECO:0000256" key="5">
    <source>
        <dbReference type="ARBA" id="ARBA00022737"/>
    </source>
</evidence>
<dbReference type="Gene3D" id="2.40.160.50">
    <property type="entry name" value="membrane protein fhac: a member of the omp85/tpsb transporter family"/>
    <property type="match status" value="1"/>
</dbReference>
<evidence type="ECO:0000256" key="6">
    <source>
        <dbReference type="ARBA" id="ARBA00023136"/>
    </source>
</evidence>
<keyword evidence="7 8" id="KW-0998">Cell outer membrane</keyword>
<evidence type="ECO:0000313" key="11">
    <source>
        <dbReference type="EMBL" id="SEO54410.1"/>
    </source>
</evidence>
<feature type="domain" description="POTRA" evidence="10">
    <location>
        <begin position="92"/>
        <end position="172"/>
    </location>
</feature>
<evidence type="ECO:0000256" key="7">
    <source>
        <dbReference type="ARBA" id="ARBA00023237"/>
    </source>
</evidence>
<comment type="function">
    <text evidence="8">Part of the outer membrane protein assembly complex, which is involved in assembly and insertion of beta-barrel proteins into the outer membrane.</text>
</comment>
<dbReference type="InterPro" id="IPR023707">
    <property type="entry name" value="OM_assembly_BamA"/>
</dbReference>
<protein>
    <recommendedName>
        <fullName evidence="8 9">Outer membrane protein assembly factor BamA</fullName>
    </recommendedName>
</protein>
<evidence type="ECO:0000256" key="9">
    <source>
        <dbReference type="NCBIfam" id="TIGR03303"/>
    </source>
</evidence>
<dbReference type="InterPro" id="IPR034746">
    <property type="entry name" value="POTRA"/>
</dbReference>
<evidence type="ECO:0000256" key="3">
    <source>
        <dbReference type="ARBA" id="ARBA00022692"/>
    </source>
</evidence>
<feature type="chain" id="PRO_5011804569" description="Outer membrane protein assembly factor BamA" evidence="8">
    <location>
        <begin position="21"/>
        <end position="759"/>
    </location>
</feature>
<dbReference type="HAMAP" id="MF_01430">
    <property type="entry name" value="OM_assembly_BamA"/>
    <property type="match status" value="1"/>
</dbReference>
<evidence type="ECO:0000313" key="12">
    <source>
        <dbReference type="Proteomes" id="UP000199657"/>
    </source>
</evidence>
<feature type="signal peptide" evidence="8">
    <location>
        <begin position="1"/>
        <end position="20"/>
    </location>
</feature>
<keyword evidence="3 8" id="KW-0812">Transmembrane</keyword>
<gene>
    <name evidence="8" type="primary">bamA</name>
    <name evidence="11" type="ORF">SAMN04488052_101620</name>
</gene>
<dbReference type="PIRSF" id="PIRSF006076">
    <property type="entry name" value="OM_assembly_OMP85"/>
    <property type="match status" value="1"/>
</dbReference>
<feature type="domain" description="POTRA" evidence="10">
    <location>
        <begin position="24"/>
        <end position="91"/>
    </location>
</feature>
<comment type="similarity">
    <text evidence="8">Belongs to the BamA family.</text>
</comment>
<comment type="subcellular location">
    <subcellularLocation>
        <location evidence="8">Cell outer membrane</location>
    </subcellularLocation>
    <subcellularLocation>
        <location evidence="1">Membrane</location>
    </subcellularLocation>
</comment>
<feature type="domain" description="POTRA" evidence="10">
    <location>
        <begin position="347"/>
        <end position="421"/>
    </location>
</feature>
<evidence type="ECO:0000256" key="2">
    <source>
        <dbReference type="ARBA" id="ARBA00022452"/>
    </source>
</evidence>
<dbReference type="PANTHER" id="PTHR12815">
    <property type="entry name" value="SORTING AND ASSEMBLY MACHINERY SAMM50 PROTEIN FAMILY MEMBER"/>
    <property type="match status" value="1"/>
</dbReference>
<dbReference type="STRING" id="406100.SAMN04488052_101620"/>
<dbReference type="PANTHER" id="PTHR12815:SF23">
    <property type="entry name" value="OUTER MEMBRANE PROTEIN ASSEMBLY FACTOR BAMA"/>
    <property type="match status" value="1"/>
</dbReference>
<dbReference type="GO" id="GO:1990063">
    <property type="term" value="C:Bam protein complex"/>
    <property type="evidence" value="ECO:0007669"/>
    <property type="project" value="TreeGrafter"/>
</dbReference>
<keyword evidence="2 8" id="KW-1134">Transmembrane beta strand</keyword>
<feature type="domain" description="POTRA" evidence="10">
    <location>
        <begin position="175"/>
        <end position="263"/>
    </location>
</feature>
<keyword evidence="5 8" id="KW-0677">Repeat</keyword>
<comment type="subunit">
    <text evidence="8">Part of the Bam complex.</text>
</comment>
<dbReference type="PROSITE" id="PS51779">
    <property type="entry name" value="POTRA"/>
    <property type="match status" value="5"/>
</dbReference>
<dbReference type="InterPro" id="IPR039910">
    <property type="entry name" value="D15-like"/>
</dbReference>